<dbReference type="InterPro" id="IPR011051">
    <property type="entry name" value="RmlC_Cupin_sf"/>
</dbReference>
<gene>
    <name evidence="1" type="ORF">E3T53_01215</name>
</gene>
<dbReference type="SUPFAM" id="SSF51182">
    <property type="entry name" value="RmlC-like cupins"/>
    <property type="match status" value="1"/>
</dbReference>
<dbReference type="Proteomes" id="UP000298218">
    <property type="component" value="Unassembled WGS sequence"/>
</dbReference>
<keyword evidence="2" id="KW-1185">Reference proteome</keyword>
<protein>
    <recommendedName>
        <fullName evidence="3">Cupin domain-containing protein</fullName>
    </recommendedName>
</protein>
<dbReference type="EMBL" id="SOHQ01000007">
    <property type="protein sequence ID" value="TFD81657.1"/>
    <property type="molecule type" value="Genomic_DNA"/>
</dbReference>
<organism evidence="1 2">
    <name type="scientific">Cryobacterium psychrophilum</name>
    <dbReference type="NCBI Taxonomy" id="41988"/>
    <lineage>
        <taxon>Bacteria</taxon>
        <taxon>Bacillati</taxon>
        <taxon>Actinomycetota</taxon>
        <taxon>Actinomycetes</taxon>
        <taxon>Micrococcales</taxon>
        <taxon>Microbacteriaceae</taxon>
        <taxon>Cryobacterium</taxon>
    </lineage>
</organism>
<dbReference type="Gene3D" id="2.60.120.10">
    <property type="entry name" value="Jelly Rolls"/>
    <property type="match status" value="1"/>
</dbReference>
<evidence type="ECO:0008006" key="3">
    <source>
        <dbReference type="Google" id="ProtNLM"/>
    </source>
</evidence>
<dbReference type="CDD" id="cd02208">
    <property type="entry name" value="cupin_RmlC-like"/>
    <property type="match status" value="1"/>
</dbReference>
<comment type="caution">
    <text evidence="1">The sequence shown here is derived from an EMBL/GenBank/DDBJ whole genome shotgun (WGS) entry which is preliminary data.</text>
</comment>
<dbReference type="AlphaFoldDB" id="A0A4Y8KS71"/>
<accession>A0A4Y8KS71</accession>
<dbReference type="OrthoDB" id="9791637at2"/>
<dbReference type="InterPro" id="IPR014710">
    <property type="entry name" value="RmlC-like_jellyroll"/>
</dbReference>
<proteinExistence type="predicted"/>
<name>A0A4Y8KS71_9MICO</name>
<evidence type="ECO:0000313" key="1">
    <source>
        <dbReference type="EMBL" id="TFD81657.1"/>
    </source>
</evidence>
<evidence type="ECO:0000313" key="2">
    <source>
        <dbReference type="Proteomes" id="UP000298218"/>
    </source>
</evidence>
<reference evidence="1 2" key="1">
    <citation type="submission" date="2019-03" db="EMBL/GenBank/DDBJ databases">
        <title>Genomics of glacier-inhabiting Cryobacterium strains.</title>
        <authorList>
            <person name="Liu Q."/>
            <person name="Xin Y.-H."/>
        </authorList>
    </citation>
    <scope>NUCLEOTIDE SEQUENCE [LARGE SCALE GENOMIC DNA]</scope>
    <source>
        <strain evidence="1 2">CGMCC 1.4292</strain>
    </source>
</reference>
<sequence>MSAGDTVWTGVGATHGFYATSDEPLRWLEVQTPTPRSQNAFYFPKGWARSQNPS</sequence>